<evidence type="ECO:0000313" key="2">
    <source>
        <dbReference type="Proteomes" id="UP000245383"/>
    </source>
</evidence>
<sequence>VPNPSQIAAMELHMCLEIRIFIASSNKLVQDETDPKSHLAKLINNPINKVWNNFKLIGTNNTSVVVPIFKNGNRQDPNNYPDLKTKEKCVAQATTLYEIIKRRKLET</sequence>
<evidence type="ECO:0000313" key="1">
    <source>
        <dbReference type="EMBL" id="PVU97304.1"/>
    </source>
</evidence>
<feature type="non-terminal residue" evidence="1">
    <location>
        <position position="1"/>
    </location>
</feature>
<name>A0A2T9YYE3_9FUNG</name>
<gene>
    <name evidence="1" type="ORF">BB561_000613</name>
</gene>
<reference evidence="1 2" key="1">
    <citation type="journal article" date="2018" name="MBio">
        <title>Comparative Genomics Reveals the Core Gene Toolbox for the Fungus-Insect Symbiosis.</title>
        <authorList>
            <person name="Wang Y."/>
            <person name="Stata M."/>
            <person name="Wang W."/>
            <person name="Stajich J.E."/>
            <person name="White M.M."/>
            <person name="Moncalvo J.M."/>
        </authorList>
    </citation>
    <scope>NUCLEOTIDE SEQUENCE [LARGE SCALE GENOMIC DNA]</scope>
    <source>
        <strain evidence="1 2">SWE-8-4</strain>
    </source>
</reference>
<comment type="caution">
    <text evidence="1">The sequence shown here is derived from an EMBL/GenBank/DDBJ whole genome shotgun (WGS) entry which is preliminary data.</text>
</comment>
<dbReference type="EMBL" id="MBFR01000014">
    <property type="protein sequence ID" value="PVU97304.1"/>
    <property type="molecule type" value="Genomic_DNA"/>
</dbReference>
<protein>
    <submittedName>
        <fullName evidence="1">Uncharacterized protein</fullName>
    </submittedName>
</protein>
<dbReference type="AlphaFoldDB" id="A0A2T9YYE3"/>
<dbReference type="OrthoDB" id="2260598at2759"/>
<keyword evidence="2" id="KW-1185">Reference proteome</keyword>
<organism evidence="1 2">
    <name type="scientific">Smittium simulii</name>
    <dbReference type="NCBI Taxonomy" id="133385"/>
    <lineage>
        <taxon>Eukaryota</taxon>
        <taxon>Fungi</taxon>
        <taxon>Fungi incertae sedis</taxon>
        <taxon>Zoopagomycota</taxon>
        <taxon>Kickxellomycotina</taxon>
        <taxon>Harpellomycetes</taxon>
        <taxon>Harpellales</taxon>
        <taxon>Legeriomycetaceae</taxon>
        <taxon>Smittium</taxon>
    </lineage>
</organism>
<accession>A0A2T9YYE3</accession>
<dbReference type="Proteomes" id="UP000245383">
    <property type="component" value="Unassembled WGS sequence"/>
</dbReference>
<proteinExistence type="predicted"/>